<organism evidence="3 4">
    <name type="scientific">Streptomyces albiaxialis</name>
    <dbReference type="NCBI Taxonomy" id="329523"/>
    <lineage>
        <taxon>Bacteria</taxon>
        <taxon>Bacillati</taxon>
        <taxon>Actinomycetota</taxon>
        <taxon>Actinomycetes</taxon>
        <taxon>Kitasatosporales</taxon>
        <taxon>Streptomycetaceae</taxon>
        <taxon>Streptomyces</taxon>
    </lineage>
</organism>
<keyword evidence="2" id="KW-0812">Transmembrane</keyword>
<evidence type="ECO:0000313" key="3">
    <source>
        <dbReference type="EMBL" id="GAA2081475.1"/>
    </source>
</evidence>
<feature type="transmembrane region" description="Helical" evidence="2">
    <location>
        <begin position="63"/>
        <end position="87"/>
    </location>
</feature>
<dbReference type="EMBL" id="BAAAPE010000010">
    <property type="protein sequence ID" value="GAA2081475.1"/>
    <property type="molecule type" value="Genomic_DNA"/>
</dbReference>
<sequence length="139" mass="14397">MSGWQEWRGRLGGALRALRGAPDAAADPPDADGGEPSAGLTERGTNLLITLEAARTDNQIRLAYARALATSLRLLIGGGAVACATYAGGGWALVLSVCGASLLAAFCVFMGRRIRRAVSDGAARGDDRERDGRGRDGRA</sequence>
<comment type="caution">
    <text evidence="3">The sequence shown here is derived from an EMBL/GenBank/DDBJ whole genome shotgun (WGS) entry which is preliminary data.</text>
</comment>
<dbReference type="RefSeq" id="WP_344530117.1">
    <property type="nucleotide sequence ID" value="NZ_BAAAPE010000010.1"/>
</dbReference>
<feature type="transmembrane region" description="Helical" evidence="2">
    <location>
        <begin position="93"/>
        <end position="111"/>
    </location>
</feature>
<evidence type="ECO:0000313" key="4">
    <source>
        <dbReference type="Proteomes" id="UP001500016"/>
    </source>
</evidence>
<evidence type="ECO:0000256" key="1">
    <source>
        <dbReference type="SAM" id="MobiDB-lite"/>
    </source>
</evidence>
<feature type="region of interest" description="Disordered" evidence="1">
    <location>
        <begin position="21"/>
        <end position="40"/>
    </location>
</feature>
<keyword evidence="2" id="KW-0472">Membrane</keyword>
<accession>A0ABP5HLQ6</accession>
<feature type="region of interest" description="Disordered" evidence="1">
    <location>
        <begin position="120"/>
        <end position="139"/>
    </location>
</feature>
<feature type="compositionally biased region" description="Basic and acidic residues" evidence="1">
    <location>
        <begin position="123"/>
        <end position="139"/>
    </location>
</feature>
<reference evidence="4" key="1">
    <citation type="journal article" date="2019" name="Int. J. Syst. Evol. Microbiol.">
        <title>The Global Catalogue of Microorganisms (GCM) 10K type strain sequencing project: providing services to taxonomists for standard genome sequencing and annotation.</title>
        <authorList>
            <consortium name="The Broad Institute Genomics Platform"/>
            <consortium name="The Broad Institute Genome Sequencing Center for Infectious Disease"/>
            <person name="Wu L."/>
            <person name="Ma J."/>
        </authorList>
    </citation>
    <scope>NUCLEOTIDE SEQUENCE [LARGE SCALE GENOMIC DNA]</scope>
    <source>
        <strain evidence="4">JCM 15478</strain>
    </source>
</reference>
<evidence type="ECO:0008006" key="5">
    <source>
        <dbReference type="Google" id="ProtNLM"/>
    </source>
</evidence>
<evidence type="ECO:0000256" key="2">
    <source>
        <dbReference type="SAM" id="Phobius"/>
    </source>
</evidence>
<keyword evidence="2" id="KW-1133">Transmembrane helix</keyword>
<gene>
    <name evidence="3" type="ORF">GCM10009801_40440</name>
</gene>
<name>A0ABP5HLQ6_9ACTN</name>
<proteinExistence type="predicted"/>
<keyword evidence="4" id="KW-1185">Reference proteome</keyword>
<dbReference type="Proteomes" id="UP001500016">
    <property type="component" value="Unassembled WGS sequence"/>
</dbReference>
<protein>
    <recommendedName>
        <fullName evidence="5">DUF202 domain-containing protein</fullName>
    </recommendedName>
</protein>